<accession>A0A6J4TN80</accession>
<gene>
    <name evidence="1" type="ORF">AVDCRST_MAG85-3412</name>
</gene>
<dbReference type="AlphaFoldDB" id="A0A6J4TN80"/>
<dbReference type="EMBL" id="CADCVT010000375">
    <property type="protein sequence ID" value="CAA9527959.1"/>
    <property type="molecule type" value="Genomic_DNA"/>
</dbReference>
<proteinExistence type="predicted"/>
<protein>
    <submittedName>
        <fullName evidence="1">Uncharacterized protein</fullName>
    </submittedName>
</protein>
<evidence type="ECO:0000313" key="1">
    <source>
        <dbReference type="EMBL" id="CAA9527959.1"/>
    </source>
</evidence>
<organism evidence="1">
    <name type="scientific">uncultured Solirubrobacteraceae bacterium</name>
    <dbReference type="NCBI Taxonomy" id="1162706"/>
    <lineage>
        <taxon>Bacteria</taxon>
        <taxon>Bacillati</taxon>
        <taxon>Actinomycetota</taxon>
        <taxon>Thermoleophilia</taxon>
        <taxon>Solirubrobacterales</taxon>
        <taxon>Solirubrobacteraceae</taxon>
        <taxon>environmental samples</taxon>
    </lineage>
</organism>
<name>A0A6J4TN80_9ACTN</name>
<reference evidence="1" key="1">
    <citation type="submission" date="2020-02" db="EMBL/GenBank/DDBJ databases">
        <authorList>
            <person name="Meier V. D."/>
        </authorList>
    </citation>
    <scope>NUCLEOTIDE SEQUENCE</scope>
    <source>
        <strain evidence="1">AVDCRST_MAG85</strain>
    </source>
</reference>
<sequence length="216" mass="21471">MTSLSDPVSDSAPVPPPLWFVSPATVDGVSLPCEAVRSTLTSSPPASASATLALSVLGVSSSVVIDAGMVIDGASFSPVIVKAIVSVSVRGPPDPLWARSSVRTVTVSTPLKSASGVYRSPSSFALTCATVPVKSTESPVTPFSVICPCSALTVTLTSSVPASTSATDGAPAPDSVLAVSSVVDCAPGTVFTGASLTALTPIETESLSLFAPPEPP</sequence>